<organism evidence="3 4">
    <name type="scientific">Roseimicrobium gellanilyticum</name>
    <dbReference type="NCBI Taxonomy" id="748857"/>
    <lineage>
        <taxon>Bacteria</taxon>
        <taxon>Pseudomonadati</taxon>
        <taxon>Verrucomicrobiota</taxon>
        <taxon>Verrucomicrobiia</taxon>
        <taxon>Verrucomicrobiales</taxon>
        <taxon>Verrucomicrobiaceae</taxon>
        <taxon>Roseimicrobium</taxon>
    </lineage>
</organism>
<dbReference type="Pfam" id="PF03235">
    <property type="entry name" value="GmrSD_N"/>
    <property type="match status" value="1"/>
</dbReference>
<evidence type="ECO:0000313" key="3">
    <source>
        <dbReference type="EMBL" id="RBP43605.1"/>
    </source>
</evidence>
<comment type="caution">
    <text evidence="3">The sequence shown here is derived from an EMBL/GenBank/DDBJ whole genome shotgun (WGS) entry which is preliminary data.</text>
</comment>
<dbReference type="InterPro" id="IPR011089">
    <property type="entry name" value="GmrSD_C"/>
</dbReference>
<dbReference type="PANTHER" id="PTHR35149">
    <property type="entry name" value="SLL5132 PROTEIN"/>
    <property type="match status" value="1"/>
</dbReference>
<feature type="domain" description="GmrSD restriction endonucleases N-terminal" evidence="1">
    <location>
        <begin position="12"/>
        <end position="210"/>
    </location>
</feature>
<keyword evidence="4" id="KW-1185">Reference proteome</keyword>
<reference evidence="3 4" key="1">
    <citation type="submission" date="2018-06" db="EMBL/GenBank/DDBJ databases">
        <title>Genomic Encyclopedia of Type Strains, Phase IV (KMG-IV): sequencing the most valuable type-strain genomes for metagenomic binning, comparative biology and taxonomic classification.</title>
        <authorList>
            <person name="Goeker M."/>
        </authorList>
    </citation>
    <scope>NUCLEOTIDE SEQUENCE [LARGE SCALE GENOMIC DNA]</scope>
    <source>
        <strain evidence="3 4">DSM 25532</strain>
    </source>
</reference>
<dbReference type="Proteomes" id="UP000253426">
    <property type="component" value="Unassembled WGS sequence"/>
</dbReference>
<dbReference type="AlphaFoldDB" id="A0A366HNQ3"/>
<gene>
    <name evidence="3" type="ORF">DES53_1053</name>
</gene>
<dbReference type="RefSeq" id="WP_113959097.1">
    <property type="nucleotide sequence ID" value="NZ_QNRR01000005.1"/>
</dbReference>
<dbReference type="InterPro" id="IPR004919">
    <property type="entry name" value="GmrSD_N"/>
</dbReference>
<evidence type="ECO:0000259" key="2">
    <source>
        <dbReference type="Pfam" id="PF07510"/>
    </source>
</evidence>
<dbReference type="OrthoDB" id="9798761at2"/>
<accession>A0A366HNQ3</accession>
<dbReference type="Pfam" id="PF07510">
    <property type="entry name" value="GmrSD_C"/>
    <property type="match status" value="1"/>
</dbReference>
<proteinExistence type="predicted"/>
<evidence type="ECO:0000313" key="4">
    <source>
        <dbReference type="Proteomes" id="UP000253426"/>
    </source>
</evidence>
<dbReference type="PANTHER" id="PTHR35149:SF1">
    <property type="entry name" value="DUF5655 DOMAIN-CONTAINING PROTEIN"/>
    <property type="match status" value="1"/>
</dbReference>
<protein>
    <submittedName>
        <fullName evidence="3">Uncharacterized protein DUF1524</fullName>
    </submittedName>
</protein>
<evidence type="ECO:0000259" key="1">
    <source>
        <dbReference type="Pfam" id="PF03235"/>
    </source>
</evidence>
<sequence>MSESSLCLKPISSLLTDQNGDPVNYFIPAYQRGYRWSPLQVRQLLDDIWEWESSIRHQDPDPEQFYCLQPLVVRVKEKSFEVVDGQQRLTTILLILHHLNKRMTEDYRRSLFKITFETRRGFDDFLNEPSEELASTNVDFYHLHEAMQAIGKWFKAKLNHVNDIESALLNRTQVIWFQLGQNDKPIEAFTRLNVGKIPLTDDELIRALFLRAESSGTVEGRAHDQRQQIAHEWDTLEKALQDPPFWGFLSNESERRHNRIGFLFEKLAQSYGLPPEVRDDPFKYFFVFSKRMKDGHTPRQEWLRVKEEFMRLQEWYEDRVLYHIVGFLLSEEVDLNEVRQLSLDCTKTTFNQRLRERVFSLNIGSLPEAGLVVEAEDTIRELVSTRLQDLEYGTTAMNKKIHSILLLFNVATLLQDKSSNIRFQFDCYKEESWNIEHVRSVTSNPMNSHLVRKNWMEGCLRYLKDQNDKDEKCLNLISEMESYLALPPRDALQLDFEPLLTRVLERFGESKTDEVENGIANLALLDERTNKSYQNAPFAVKRTRILSLDQAGIFVPLCTRNVFLKCYSQQVGEAIFWGERDQQGYFDAMVKTLTGFFLGRVEDHS</sequence>
<dbReference type="EMBL" id="QNRR01000005">
    <property type="protein sequence ID" value="RBP43605.1"/>
    <property type="molecule type" value="Genomic_DNA"/>
</dbReference>
<name>A0A366HNQ3_9BACT</name>
<feature type="domain" description="GmrSD restriction endonucleases C-terminal" evidence="2">
    <location>
        <begin position="506"/>
        <end position="545"/>
    </location>
</feature>